<dbReference type="SFLD" id="SFLDG01212">
    <property type="entry name" value="Phytoene_synthase_like"/>
    <property type="match status" value="1"/>
</dbReference>
<evidence type="ECO:0000256" key="1">
    <source>
        <dbReference type="ARBA" id="ARBA00022679"/>
    </source>
</evidence>
<sequence length="280" mass="32938">MTIDLFHRVSGECSRQVTLCYSTSFSSAIRLLHKDLRQPVFNIYGFVRFADEIVDTFHQHDKQDLLEQFQKETFDAIERGISLNPILNSFQKTVNQFRIDHDLIRAFFNSMESDLTQNHYDRQGYDEYIYGSAEVVGLMCLFVFCEGNKDLYESLKGPAKALGAAFQKVNFLRDMRADFFDLSRMYFPGCDFHNFTESDKQRIQEDIEKDFEIAYKGILKLPLKARFGVYVAYKYYGSLFRKIKQIEPQRILQQRVRIPNYHKAYIVLRASVKNGLRLIE</sequence>
<dbReference type="PANTHER" id="PTHR31480">
    <property type="entry name" value="BIFUNCTIONAL LYCOPENE CYCLASE/PHYTOENE SYNTHASE"/>
    <property type="match status" value="1"/>
</dbReference>
<dbReference type="RefSeq" id="WP_146787217.1">
    <property type="nucleotide sequence ID" value="NZ_BAABIO010000001.1"/>
</dbReference>
<name>A0A5B8UJ87_9BACT</name>
<dbReference type="InterPro" id="IPR044843">
    <property type="entry name" value="Trans_IPPS_bact-type"/>
</dbReference>
<dbReference type="AlphaFoldDB" id="A0A5B8UJ87"/>
<dbReference type="KEGG" id="fgg:FSB75_11345"/>
<dbReference type="GO" id="GO:0016117">
    <property type="term" value="P:carotenoid biosynthetic process"/>
    <property type="evidence" value="ECO:0007669"/>
    <property type="project" value="UniProtKB-ARBA"/>
</dbReference>
<dbReference type="InterPro" id="IPR033904">
    <property type="entry name" value="Trans_IPPS_HH"/>
</dbReference>
<dbReference type="InterPro" id="IPR019845">
    <property type="entry name" value="Squalene/phytoene_synthase_CS"/>
</dbReference>
<dbReference type="EMBL" id="CP042433">
    <property type="protein sequence ID" value="QEC56462.1"/>
    <property type="molecule type" value="Genomic_DNA"/>
</dbReference>
<gene>
    <name evidence="2" type="ORF">FSB75_11345</name>
</gene>
<dbReference type="InterPro" id="IPR008949">
    <property type="entry name" value="Isoprenoid_synthase_dom_sf"/>
</dbReference>
<evidence type="ECO:0000313" key="3">
    <source>
        <dbReference type="Proteomes" id="UP000321204"/>
    </source>
</evidence>
<dbReference type="GO" id="GO:0004311">
    <property type="term" value="F:geranylgeranyl diphosphate synthase activity"/>
    <property type="evidence" value="ECO:0007669"/>
    <property type="project" value="InterPro"/>
</dbReference>
<dbReference type="Gene3D" id="1.10.600.10">
    <property type="entry name" value="Farnesyl Diphosphate Synthase"/>
    <property type="match status" value="1"/>
</dbReference>
<evidence type="ECO:0000313" key="2">
    <source>
        <dbReference type="EMBL" id="QEC56462.1"/>
    </source>
</evidence>
<dbReference type="SFLD" id="SFLDS00005">
    <property type="entry name" value="Isoprenoid_Synthase_Type_I"/>
    <property type="match status" value="1"/>
</dbReference>
<reference evidence="2 3" key="1">
    <citation type="journal article" date="2015" name="Int. J. Syst. Evol. Microbiol.">
        <title>Flavisolibacter ginsenosidimutans sp. nov., with ginsenoside-converting activity isolated from soil used for cultivating ginseng.</title>
        <authorList>
            <person name="Zhao Y."/>
            <person name="Liu Q."/>
            <person name="Kang M.S."/>
            <person name="Jin F."/>
            <person name="Yu H."/>
            <person name="Im W.T."/>
        </authorList>
    </citation>
    <scope>NUCLEOTIDE SEQUENCE [LARGE SCALE GENOMIC DNA]</scope>
    <source>
        <strain evidence="2 3">Gsoil 636</strain>
    </source>
</reference>
<organism evidence="2 3">
    <name type="scientific">Flavisolibacter ginsenosidimutans</name>
    <dbReference type="NCBI Taxonomy" id="661481"/>
    <lineage>
        <taxon>Bacteria</taxon>
        <taxon>Pseudomonadati</taxon>
        <taxon>Bacteroidota</taxon>
        <taxon>Chitinophagia</taxon>
        <taxon>Chitinophagales</taxon>
        <taxon>Chitinophagaceae</taxon>
        <taxon>Flavisolibacter</taxon>
    </lineage>
</organism>
<dbReference type="Pfam" id="PF00494">
    <property type="entry name" value="SQS_PSY"/>
    <property type="match status" value="1"/>
</dbReference>
<dbReference type="SUPFAM" id="SSF48576">
    <property type="entry name" value="Terpenoid synthases"/>
    <property type="match status" value="1"/>
</dbReference>
<dbReference type="CDD" id="cd00683">
    <property type="entry name" value="Trans_IPPS_HH"/>
    <property type="match status" value="1"/>
</dbReference>
<protein>
    <submittedName>
        <fullName evidence="2">Phytoene/squalene synthase family protein</fullName>
    </submittedName>
</protein>
<accession>A0A5B8UJ87</accession>
<dbReference type="SFLD" id="SFLDG01018">
    <property type="entry name" value="Squalene/Phytoene_Synthase_Lik"/>
    <property type="match status" value="1"/>
</dbReference>
<dbReference type="PROSITE" id="PS01045">
    <property type="entry name" value="SQUALEN_PHYTOEN_SYN_2"/>
    <property type="match status" value="1"/>
</dbReference>
<dbReference type="GO" id="GO:0051996">
    <property type="term" value="F:squalene synthase [NAD(P)H] activity"/>
    <property type="evidence" value="ECO:0007669"/>
    <property type="project" value="InterPro"/>
</dbReference>
<proteinExistence type="predicted"/>
<keyword evidence="3" id="KW-1185">Reference proteome</keyword>
<dbReference type="Proteomes" id="UP000321204">
    <property type="component" value="Chromosome"/>
</dbReference>
<dbReference type="InterPro" id="IPR002060">
    <property type="entry name" value="Squ/phyt_synthse"/>
</dbReference>
<keyword evidence="1" id="KW-0808">Transferase</keyword>
<dbReference type="OrthoDB" id="9787280at2"/>